<dbReference type="EMBL" id="WTVN01000078">
    <property type="protein sequence ID" value="NMG46443.1"/>
    <property type="molecule type" value="Genomic_DNA"/>
</dbReference>
<gene>
    <name evidence="2" type="ORF">GPA22_22280</name>
</gene>
<keyword evidence="3" id="KW-1185">Reference proteome</keyword>
<feature type="signal peptide" evidence="1">
    <location>
        <begin position="1"/>
        <end position="21"/>
    </location>
</feature>
<keyword evidence="1" id="KW-0732">Signal</keyword>
<organism evidence="2 3">
    <name type="scientific">Aromatoleum toluvorans</name>
    <dbReference type="NCBI Taxonomy" id="92002"/>
    <lineage>
        <taxon>Bacteria</taxon>
        <taxon>Pseudomonadati</taxon>
        <taxon>Pseudomonadota</taxon>
        <taxon>Betaproteobacteria</taxon>
        <taxon>Rhodocyclales</taxon>
        <taxon>Rhodocyclaceae</taxon>
        <taxon>Aromatoleum</taxon>
    </lineage>
</organism>
<evidence type="ECO:0000256" key="1">
    <source>
        <dbReference type="SAM" id="SignalP"/>
    </source>
</evidence>
<name>A0ABX1Q3Z7_9RHOO</name>
<feature type="chain" id="PRO_5045264235" evidence="1">
    <location>
        <begin position="22"/>
        <end position="123"/>
    </location>
</feature>
<dbReference type="Proteomes" id="UP000623795">
    <property type="component" value="Unassembled WGS sequence"/>
</dbReference>
<protein>
    <submittedName>
        <fullName evidence="2">Uncharacterized protein</fullName>
    </submittedName>
</protein>
<evidence type="ECO:0000313" key="3">
    <source>
        <dbReference type="Proteomes" id="UP000623795"/>
    </source>
</evidence>
<accession>A0ABX1Q3Z7</accession>
<sequence length="123" mass="13085">MASALKHLVRALLCVPAVALASSAAFDVQTTSTSVVIKNTTSDSYMEMLINVGGCGKKVMAGPGRVVTVPTEGARRDVEVKSVKLTPMRQLRTEANLNPQPVPQPVTDPKILASMRPVCLDLK</sequence>
<comment type="caution">
    <text evidence="2">The sequence shown here is derived from an EMBL/GenBank/DDBJ whole genome shotgun (WGS) entry which is preliminary data.</text>
</comment>
<proteinExistence type="predicted"/>
<evidence type="ECO:0000313" key="2">
    <source>
        <dbReference type="EMBL" id="NMG46443.1"/>
    </source>
</evidence>
<dbReference type="RefSeq" id="WP_169258265.1">
    <property type="nucleotide sequence ID" value="NZ_WTVN01000078.1"/>
</dbReference>
<reference evidence="2 3" key="1">
    <citation type="submission" date="2019-12" db="EMBL/GenBank/DDBJ databases">
        <title>Comparative genomics gives insights into the taxonomy of the Azoarcus-Aromatoleum group and reveals separate origins of nif in the plant-associated Azoarcus and non-plant-associated Aromatoleum sub-groups.</title>
        <authorList>
            <person name="Lafos M."/>
            <person name="Maluk M."/>
            <person name="Batista M."/>
            <person name="Junghare M."/>
            <person name="Carmona M."/>
            <person name="Faoro H."/>
            <person name="Cruz L.M."/>
            <person name="Battistoni F."/>
            <person name="De Souza E."/>
            <person name="Pedrosa F."/>
            <person name="Chen W.-M."/>
            <person name="Poole P.S."/>
            <person name="Dixon R.A."/>
            <person name="James E.K."/>
        </authorList>
    </citation>
    <scope>NUCLEOTIDE SEQUENCE [LARGE SCALE GENOMIC DNA]</scope>
    <source>
        <strain evidence="2 3">Td21</strain>
    </source>
</reference>